<dbReference type="Gene3D" id="2.170.120.30">
    <property type="match status" value="1"/>
</dbReference>
<dbReference type="AlphaFoldDB" id="A0A1T4WMC0"/>
<dbReference type="OrthoDB" id="128578at2"/>
<dbReference type="InterPro" id="IPR053154">
    <property type="entry name" value="c-di-AMP_regulator"/>
</dbReference>
<evidence type="ECO:0000313" key="2">
    <source>
        <dbReference type="Proteomes" id="UP000190027"/>
    </source>
</evidence>
<keyword evidence="2" id="KW-1185">Reference proteome</keyword>
<dbReference type="InterPro" id="IPR012505">
    <property type="entry name" value="YbbR"/>
</dbReference>
<dbReference type="EMBL" id="FUYC01000003">
    <property type="protein sequence ID" value="SKA78018.1"/>
    <property type="molecule type" value="Genomic_DNA"/>
</dbReference>
<evidence type="ECO:0000313" key="1">
    <source>
        <dbReference type="EMBL" id="SKA78018.1"/>
    </source>
</evidence>
<sequence>MAIRWQTMLVAFLLAVATWYLVTGREKVETWLPLPVEMTNSPEGLVIQKGMVKRIEVRVRGPKGMISTLDFKKLAYPLDVSSLKVGENLIDLDARKVPLSRAYEVVQIKPDRLILTVDREAVKTVPVHIEWTGAPKLHRDMQVDDLRSDPEFVQLHGPASELRKLDVAEVRMDTVFEDDTARTWTEDLPILLPDSVKAQPGLVRVSLELGPKTQRIVVKIRSIEAEPPRGLTVEVADNLVTLEIEGPVALFRNDQFRREIAAYPKIEPGMKPGNHELEYWVSLPQGCRLVGKKPETLSAVVRRVE</sequence>
<dbReference type="Pfam" id="PF07949">
    <property type="entry name" value="YbbR"/>
    <property type="match status" value="1"/>
</dbReference>
<dbReference type="Gene3D" id="2.170.120.40">
    <property type="entry name" value="YbbR-like domain"/>
    <property type="match status" value="1"/>
</dbReference>
<organism evidence="1 2">
    <name type="scientific">Paucidesulfovibrio gracilis DSM 16080</name>
    <dbReference type="NCBI Taxonomy" id="1121449"/>
    <lineage>
        <taxon>Bacteria</taxon>
        <taxon>Pseudomonadati</taxon>
        <taxon>Thermodesulfobacteriota</taxon>
        <taxon>Desulfovibrionia</taxon>
        <taxon>Desulfovibrionales</taxon>
        <taxon>Desulfovibrionaceae</taxon>
        <taxon>Paucidesulfovibrio</taxon>
    </lineage>
</organism>
<protein>
    <submittedName>
        <fullName evidence="1">YbbR-like protein</fullName>
    </submittedName>
</protein>
<reference evidence="1 2" key="1">
    <citation type="submission" date="2017-02" db="EMBL/GenBank/DDBJ databases">
        <authorList>
            <person name="Peterson S.W."/>
        </authorList>
    </citation>
    <scope>NUCLEOTIDE SEQUENCE [LARGE SCALE GENOMIC DNA]</scope>
    <source>
        <strain evidence="1 2">DSM 16080</strain>
    </source>
</reference>
<dbReference type="STRING" id="1121449.SAMN02745704_01077"/>
<dbReference type="PANTHER" id="PTHR37804">
    <property type="entry name" value="CDAA REGULATORY PROTEIN CDAR"/>
    <property type="match status" value="1"/>
</dbReference>
<accession>A0A1T4WMC0</accession>
<gene>
    <name evidence="1" type="ORF">SAMN02745704_01077</name>
</gene>
<dbReference type="RefSeq" id="WP_078716649.1">
    <property type="nucleotide sequence ID" value="NZ_FUYC01000003.1"/>
</dbReference>
<dbReference type="Proteomes" id="UP000190027">
    <property type="component" value="Unassembled WGS sequence"/>
</dbReference>
<proteinExistence type="predicted"/>
<name>A0A1T4WMC0_9BACT</name>
<dbReference type="PANTHER" id="PTHR37804:SF1">
    <property type="entry name" value="CDAA REGULATORY PROTEIN CDAR"/>
    <property type="match status" value="1"/>
</dbReference>